<dbReference type="AlphaFoldDB" id="A0A934R0Z2"/>
<evidence type="ECO:0000256" key="4">
    <source>
        <dbReference type="ARBA" id="ARBA00022676"/>
    </source>
</evidence>
<evidence type="ECO:0000256" key="3">
    <source>
        <dbReference type="ARBA" id="ARBA00006739"/>
    </source>
</evidence>
<evidence type="ECO:0000256" key="2">
    <source>
        <dbReference type="ARBA" id="ARBA00001946"/>
    </source>
</evidence>
<dbReference type="SUPFAM" id="SSF53448">
    <property type="entry name" value="Nucleotide-diphospho-sugar transferases"/>
    <property type="match status" value="1"/>
</dbReference>
<gene>
    <name evidence="13" type="ORF">JHE00_31580</name>
</gene>
<evidence type="ECO:0000256" key="5">
    <source>
        <dbReference type="ARBA" id="ARBA00022679"/>
    </source>
</evidence>
<proteinExistence type="inferred from homology"/>
<feature type="domain" description="Glycosyltransferase 2-like" evidence="12">
    <location>
        <begin position="31"/>
        <end position="137"/>
    </location>
</feature>
<organism evidence="13 14">
    <name type="scientific">Prauserella cavernicola</name>
    <dbReference type="NCBI Taxonomy" id="2800127"/>
    <lineage>
        <taxon>Bacteria</taxon>
        <taxon>Bacillati</taxon>
        <taxon>Actinomycetota</taxon>
        <taxon>Actinomycetes</taxon>
        <taxon>Pseudonocardiales</taxon>
        <taxon>Pseudonocardiaceae</taxon>
        <taxon>Prauserella</taxon>
    </lineage>
</organism>
<comment type="caution">
    <text evidence="13">The sequence shown here is derived from an EMBL/GenBank/DDBJ whole genome shotgun (WGS) entry which is preliminary data.</text>
</comment>
<dbReference type="Pfam" id="PF00535">
    <property type="entry name" value="Glycos_transf_2"/>
    <property type="match status" value="1"/>
</dbReference>
<reference evidence="13" key="1">
    <citation type="submission" date="2020-12" db="EMBL/GenBank/DDBJ databases">
        <title>Prauserella sp. ASG 168, a novel actinomycete isolated from cave rock.</title>
        <authorList>
            <person name="Suriyachadkun C."/>
        </authorList>
    </citation>
    <scope>NUCLEOTIDE SEQUENCE</scope>
    <source>
        <strain evidence="13">ASG 168</strain>
    </source>
</reference>
<feature type="region of interest" description="Disordered" evidence="11">
    <location>
        <begin position="292"/>
        <end position="311"/>
    </location>
</feature>
<evidence type="ECO:0000256" key="1">
    <source>
        <dbReference type="ARBA" id="ARBA00001936"/>
    </source>
</evidence>
<dbReference type="Proteomes" id="UP000635245">
    <property type="component" value="Unassembled WGS sequence"/>
</dbReference>
<evidence type="ECO:0000313" key="14">
    <source>
        <dbReference type="Proteomes" id="UP000635245"/>
    </source>
</evidence>
<protein>
    <recommendedName>
        <fullName evidence="8">Glucosyl-3-phosphoglycerate synthase</fullName>
        <ecNumber evidence="7">2.4.1.266</ecNumber>
    </recommendedName>
</protein>
<keyword evidence="14" id="KW-1185">Reference proteome</keyword>
<keyword evidence="6" id="KW-0460">Magnesium</keyword>
<dbReference type="PANTHER" id="PTHR48090:SF10">
    <property type="entry name" value="GLUCOSYL-3-PHOSPHOGLYCERATE SYNTHASE"/>
    <property type="match status" value="1"/>
</dbReference>
<dbReference type="NCBIfam" id="NF010496">
    <property type="entry name" value="PRK13915.1"/>
    <property type="match status" value="1"/>
</dbReference>
<comment type="cofactor">
    <cofactor evidence="2">
        <name>Mg(2+)</name>
        <dbReference type="ChEBI" id="CHEBI:18420"/>
    </cofactor>
</comment>
<keyword evidence="4 13" id="KW-0328">Glycosyltransferase</keyword>
<evidence type="ECO:0000256" key="8">
    <source>
        <dbReference type="ARBA" id="ARBA00040894"/>
    </source>
</evidence>
<evidence type="ECO:0000256" key="10">
    <source>
        <dbReference type="ARBA" id="ARBA00048997"/>
    </source>
</evidence>
<dbReference type="InterPro" id="IPR001173">
    <property type="entry name" value="Glyco_trans_2-like"/>
</dbReference>
<dbReference type="EMBL" id="JAENJH010000012">
    <property type="protein sequence ID" value="MBK1788894.1"/>
    <property type="molecule type" value="Genomic_DNA"/>
</dbReference>
<dbReference type="EC" id="2.4.1.266" evidence="7"/>
<sequence>MNERWFARRTWQYPQWTADELRLAKGARTVSVVLPALDEAETVGEVVASVLPLVGTLVDELVVVDSGSSDGTAEVAAAAGARVVHREDVLPEWAPVPGKGEVLWRSLAATSGDVVVFLDSDLVEPDPGFVPALLGPLLCEDGVHLVKGFYRRPLRLETAELGTGGGRVTELVARPLLAALRPALSGLVQPLGGEYAATRELLESVPFATGYGVEIGLLLDAEARHGIDALAQVNLGVRKHRNRSLLQLGVMARQILGTALARCGIEASGEGLTQFAQVSGEWLPEHTDVEVADRPPLREVLTPGNGSPRPR</sequence>
<dbReference type="RefSeq" id="WP_200325272.1">
    <property type="nucleotide sequence ID" value="NZ_JAENJH010000012.1"/>
</dbReference>
<dbReference type="CDD" id="cd00761">
    <property type="entry name" value="Glyco_tranf_GTA_type"/>
    <property type="match status" value="1"/>
</dbReference>
<name>A0A934R0Z2_9PSEU</name>
<comment type="catalytic activity">
    <reaction evidence="9">
        <text>(2R)-3-phosphoglycerate + UDP-alpha-D-glucose = (2R)-2-O-(alpha-D-glucopyranosyl)-3-phospho-glycerate + UDP + H(+)</text>
        <dbReference type="Rhea" id="RHEA:31319"/>
        <dbReference type="ChEBI" id="CHEBI:15378"/>
        <dbReference type="ChEBI" id="CHEBI:58223"/>
        <dbReference type="ChEBI" id="CHEBI:58272"/>
        <dbReference type="ChEBI" id="CHEBI:58885"/>
        <dbReference type="ChEBI" id="CHEBI:62600"/>
        <dbReference type="EC" id="2.4.1.266"/>
    </reaction>
    <physiologicalReaction direction="left-to-right" evidence="9">
        <dbReference type="Rhea" id="RHEA:31320"/>
    </physiologicalReaction>
</comment>
<dbReference type="GO" id="GO:0016757">
    <property type="term" value="F:glycosyltransferase activity"/>
    <property type="evidence" value="ECO:0007669"/>
    <property type="project" value="UniProtKB-KW"/>
</dbReference>
<dbReference type="InterPro" id="IPR029044">
    <property type="entry name" value="Nucleotide-diphossugar_trans"/>
</dbReference>
<dbReference type="InterPro" id="IPR050256">
    <property type="entry name" value="Glycosyltransferase_2"/>
</dbReference>
<keyword evidence="5 13" id="KW-0808">Transferase</keyword>
<evidence type="ECO:0000256" key="7">
    <source>
        <dbReference type="ARBA" id="ARBA00039022"/>
    </source>
</evidence>
<dbReference type="PANTHER" id="PTHR48090">
    <property type="entry name" value="UNDECAPRENYL-PHOSPHATE 4-DEOXY-4-FORMAMIDO-L-ARABINOSE TRANSFERASE-RELATED"/>
    <property type="match status" value="1"/>
</dbReference>
<evidence type="ECO:0000313" key="13">
    <source>
        <dbReference type="EMBL" id="MBK1788894.1"/>
    </source>
</evidence>
<comment type="catalytic activity">
    <reaction evidence="10">
        <text>an NDP-alpha-D-glucose + (2R)-3-phosphoglycerate = (2R)-2-O-(alpha-D-glucopyranosyl)-3-phospho-glycerate + a ribonucleoside 5'-diphosphate + H(+)</text>
        <dbReference type="Rhea" id="RHEA:47244"/>
        <dbReference type="ChEBI" id="CHEBI:15378"/>
        <dbReference type="ChEBI" id="CHEBI:57930"/>
        <dbReference type="ChEBI" id="CHEBI:58272"/>
        <dbReference type="ChEBI" id="CHEBI:62600"/>
        <dbReference type="ChEBI" id="CHEBI:76533"/>
        <dbReference type="EC" id="2.4.1.266"/>
    </reaction>
    <physiologicalReaction direction="left-to-right" evidence="10">
        <dbReference type="Rhea" id="RHEA:47245"/>
    </physiologicalReaction>
</comment>
<evidence type="ECO:0000256" key="9">
    <source>
        <dbReference type="ARBA" id="ARBA00048689"/>
    </source>
</evidence>
<dbReference type="Gene3D" id="3.90.550.10">
    <property type="entry name" value="Spore Coat Polysaccharide Biosynthesis Protein SpsA, Chain A"/>
    <property type="match status" value="1"/>
</dbReference>
<accession>A0A934R0Z2</accession>
<comment type="similarity">
    <text evidence="3">Belongs to the glycosyltransferase 2 family.</text>
</comment>
<evidence type="ECO:0000256" key="6">
    <source>
        <dbReference type="ARBA" id="ARBA00022842"/>
    </source>
</evidence>
<evidence type="ECO:0000259" key="12">
    <source>
        <dbReference type="Pfam" id="PF00535"/>
    </source>
</evidence>
<evidence type="ECO:0000256" key="11">
    <source>
        <dbReference type="SAM" id="MobiDB-lite"/>
    </source>
</evidence>
<comment type="cofactor">
    <cofactor evidence="1">
        <name>Mn(2+)</name>
        <dbReference type="ChEBI" id="CHEBI:29035"/>
    </cofactor>
</comment>